<sequence length="89" mass="9747">MSENRDNEDTSYMPINESAVHGILATGGRYSLLRAFSAGVDMHCMSKKIFLKHMRKVSEAIDDAALRSMLDAAEEGKAIAIRDGNVDSD</sequence>
<name>A0ABQ9HZ15_9NEOP</name>
<keyword evidence="3" id="KW-1185">Reference proteome</keyword>
<organism evidence="2 3">
    <name type="scientific">Dryococelus australis</name>
    <dbReference type="NCBI Taxonomy" id="614101"/>
    <lineage>
        <taxon>Eukaryota</taxon>
        <taxon>Metazoa</taxon>
        <taxon>Ecdysozoa</taxon>
        <taxon>Arthropoda</taxon>
        <taxon>Hexapoda</taxon>
        <taxon>Insecta</taxon>
        <taxon>Pterygota</taxon>
        <taxon>Neoptera</taxon>
        <taxon>Polyneoptera</taxon>
        <taxon>Phasmatodea</taxon>
        <taxon>Verophasmatodea</taxon>
        <taxon>Anareolatae</taxon>
        <taxon>Phasmatidae</taxon>
        <taxon>Eurycanthinae</taxon>
        <taxon>Dryococelus</taxon>
    </lineage>
</organism>
<dbReference type="InterPro" id="IPR049012">
    <property type="entry name" value="Mutator_transp_dom"/>
</dbReference>
<dbReference type="EMBL" id="JARBHB010000003">
    <property type="protein sequence ID" value="KAJ8889314.1"/>
    <property type="molecule type" value="Genomic_DNA"/>
</dbReference>
<proteinExistence type="predicted"/>
<accession>A0ABQ9HZ15</accession>
<evidence type="ECO:0000313" key="2">
    <source>
        <dbReference type="EMBL" id="KAJ8889314.1"/>
    </source>
</evidence>
<gene>
    <name evidence="2" type="ORF">PR048_008813</name>
</gene>
<protein>
    <recommendedName>
        <fullName evidence="1">Mutator-like transposase domain-containing protein</fullName>
    </recommendedName>
</protein>
<dbReference type="Proteomes" id="UP001159363">
    <property type="component" value="Chromosome 3"/>
</dbReference>
<dbReference type="Pfam" id="PF20700">
    <property type="entry name" value="Mutator"/>
    <property type="match status" value="1"/>
</dbReference>
<feature type="domain" description="Mutator-like transposase" evidence="1">
    <location>
        <begin position="9"/>
        <end position="89"/>
    </location>
</feature>
<comment type="caution">
    <text evidence="2">The sequence shown here is derived from an EMBL/GenBank/DDBJ whole genome shotgun (WGS) entry which is preliminary data.</text>
</comment>
<evidence type="ECO:0000313" key="3">
    <source>
        <dbReference type="Proteomes" id="UP001159363"/>
    </source>
</evidence>
<evidence type="ECO:0000259" key="1">
    <source>
        <dbReference type="Pfam" id="PF20700"/>
    </source>
</evidence>
<reference evidence="2 3" key="1">
    <citation type="submission" date="2023-02" db="EMBL/GenBank/DDBJ databases">
        <title>LHISI_Scaffold_Assembly.</title>
        <authorList>
            <person name="Stuart O.P."/>
            <person name="Cleave R."/>
            <person name="Magrath M.J.L."/>
            <person name="Mikheyev A.S."/>
        </authorList>
    </citation>
    <scope>NUCLEOTIDE SEQUENCE [LARGE SCALE GENOMIC DNA]</scope>
    <source>
        <strain evidence="2">Daus_M_001</strain>
        <tissue evidence="2">Leg muscle</tissue>
    </source>
</reference>